<dbReference type="Gene3D" id="3.30.50.10">
    <property type="entry name" value="Erythroid Transcription Factor GATA-1, subunit A"/>
    <property type="match status" value="1"/>
</dbReference>
<comment type="cofactor">
    <cofactor evidence="3">
        <name>Zn(2+)</name>
        <dbReference type="ChEBI" id="CHEBI:29105"/>
    </cofactor>
    <text evidence="3">Binds 1 zinc ion.</text>
</comment>
<dbReference type="GO" id="GO:0008270">
    <property type="term" value="F:zinc ion binding"/>
    <property type="evidence" value="ECO:0007669"/>
    <property type="project" value="UniProtKB-UniRule"/>
</dbReference>
<reference evidence="5" key="1">
    <citation type="submission" date="2017-12" db="EMBL/GenBank/DDBJ databases">
        <title>FDA dAtabase for Regulatory Grade micrObial Sequences (FDA-ARGOS): Supporting development and validation of Infectious Disease Dx tests.</title>
        <authorList>
            <person name="Kerrigan L."/>
            <person name="Tallon L.J."/>
            <person name="Sadzewicz L."/>
            <person name="Sengamalay N."/>
            <person name="Ott S."/>
            <person name="Godinez A."/>
            <person name="Nagaraj S."/>
            <person name="Vavikolanu K."/>
            <person name="Vyas G."/>
            <person name="Nadendla S."/>
            <person name="Aluvathingal J."/>
            <person name="Sichtig H."/>
        </authorList>
    </citation>
    <scope>NUCLEOTIDE SEQUENCE [LARGE SCALE GENOMIC DNA]</scope>
    <source>
        <strain evidence="5">FDAARGOS_200</strain>
    </source>
</reference>
<feature type="region of interest" description="Disordered" evidence="4">
    <location>
        <begin position="45"/>
        <end position="66"/>
    </location>
</feature>
<accession>A0AAX0WR76</accession>
<keyword evidence="6" id="KW-1185">Reference proteome</keyword>
<sequence length="66" mass="7669">MNIDQKITCPICAKQNTWCSENRFKPFCSHRCKLIDLGEWVSETRKIPGNSPDPDLNVEVHHDQDE</sequence>
<dbReference type="RefSeq" id="WP_019235238.1">
    <property type="nucleotide sequence ID" value="NZ_CAAAHR010000020.1"/>
</dbReference>
<comment type="caution">
    <text evidence="5">The sequence shown here is derived from an EMBL/GenBank/DDBJ whole genome shotgun (WGS) entry which is preliminary data.</text>
</comment>
<dbReference type="Proteomes" id="UP000192511">
    <property type="component" value="Unassembled WGS sequence"/>
</dbReference>
<keyword evidence="1 3" id="KW-0479">Metal-binding</keyword>
<keyword evidence="2 3" id="KW-0862">Zinc</keyword>
<dbReference type="InterPro" id="IPR013088">
    <property type="entry name" value="Znf_NHR/GATA"/>
</dbReference>
<dbReference type="EMBL" id="NBTX02000004">
    <property type="protein sequence ID" value="PNL60475.1"/>
    <property type="molecule type" value="Genomic_DNA"/>
</dbReference>
<feature type="binding site" evidence="3">
    <location>
        <position position="28"/>
    </location>
    <ligand>
        <name>Zn(2+)</name>
        <dbReference type="ChEBI" id="CHEBI:29105"/>
    </ligand>
</feature>
<dbReference type="SUPFAM" id="SSF57716">
    <property type="entry name" value="Glucocorticoid receptor-like (DNA-binding domain)"/>
    <property type="match status" value="1"/>
</dbReference>
<dbReference type="GO" id="GO:0008657">
    <property type="term" value="F:DNA topoisomerase type II (double strand cut, ATP-hydrolyzing) inhibitor activity"/>
    <property type="evidence" value="ECO:0007669"/>
    <property type="project" value="UniProtKB-UniRule"/>
</dbReference>
<feature type="binding site" evidence="3">
    <location>
        <position position="32"/>
    </location>
    <ligand>
        <name>Zn(2+)</name>
        <dbReference type="ChEBI" id="CHEBI:29105"/>
    </ligand>
</feature>
<comment type="subunit">
    <text evidence="3">Interacts with GyrB.</text>
</comment>
<dbReference type="PANTHER" id="PTHR36150:SF1">
    <property type="entry name" value="DNA GYRASE INHIBITOR YACG"/>
    <property type="match status" value="1"/>
</dbReference>
<gene>
    <name evidence="3" type="primary">yacG</name>
    <name evidence="5" type="ORF">A6J39_004225</name>
</gene>
<feature type="binding site" evidence="3">
    <location>
        <position position="12"/>
    </location>
    <ligand>
        <name>Zn(2+)</name>
        <dbReference type="ChEBI" id="CHEBI:29105"/>
    </ligand>
</feature>
<dbReference type="AlphaFoldDB" id="A0AAX0WR76"/>
<evidence type="ECO:0000256" key="1">
    <source>
        <dbReference type="ARBA" id="ARBA00022723"/>
    </source>
</evidence>
<evidence type="ECO:0000313" key="5">
    <source>
        <dbReference type="EMBL" id="PNL60475.1"/>
    </source>
</evidence>
<feature type="binding site" evidence="3">
    <location>
        <position position="9"/>
    </location>
    <ligand>
        <name>Zn(2+)</name>
        <dbReference type="ChEBI" id="CHEBI:29105"/>
    </ligand>
</feature>
<protein>
    <recommendedName>
        <fullName evidence="3">DNA gyrase inhibitor YacG</fullName>
    </recommendedName>
</protein>
<dbReference type="GeneID" id="98067287"/>
<name>A0AAX0WR76_9GAMM</name>
<dbReference type="GO" id="GO:0006355">
    <property type="term" value="P:regulation of DNA-templated transcription"/>
    <property type="evidence" value="ECO:0007669"/>
    <property type="project" value="InterPro"/>
</dbReference>
<evidence type="ECO:0000313" key="6">
    <source>
        <dbReference type="Proteomes" id="UP000192511"/>
    </source>
</evidence>
<dbReference type="HAMAP" id="MF_00649">
    <property type="entry name" value="DNA_gyrase_inhibitor_YacG"/>
    <property type="match status" value="1"/>
</dbReference>
<dbReference type="PANTHER" id="PTHR36150">
    <property type="entry name" value="DNA GYRASE INHIBITOR YACG"/>
    <property type="match status" value="1"/>
</dbReference>
<dbReference type="InterPro" id="IPR005584">
    <property type="entry name" value="DNA_gyrase_inhibitor_YacG"/>
</dbReference>
<comment type="similarity">
    <text evidence="3">Belongs to the DNA gyrase inhibitor YacG family.</text>
</comment>
<proteinExistence type="inferred from homology"/>
<evidence type="ECO:0000256" key="2">
    <source>
        <dbReference type="ARBA" id="ARBA00022833"/>
    </source>
</evidence>
<dbReference type="Pfam" id="PF03884">
    <property type="entry name" value="YacG"/>
    <property type="match status" value="1"/>
</dbReference>
<organism evidence="5 6">
    <name type="scientific">Legionella anisa</name>
    <dbReference type="NCBI Taxonomy" id="28082"/>
    <lineage>
        <taxon>Bacteria</taxon>
        <taxon>Pseudomonadati</taxon>
        <taxon>Pseudomonadota</taxon>
        <taxon>Gammaproteobacteria</taxon>
        <taxon>Legionellales</taxon>
        <taxon>Legionellaceae</taxon>
        <taxon>Legionella</taxon>
    </lineage>
</organism>
<evidence type="ECO:0000256" key="4">
    <source>
        <dbReference type="SAM" id="MobiDB-lite"/>
    </source>
</evidence>
<evidence type="ECO:0000256" key="3">
    <source>
        <dbReference type="HAMAP-Rule" id="MF_00649"/>
    </source>
</evidence>
<comment type="function">
    <text evidence="3">Inhibits all the catalytic activities of DNA gyrase by preventing its interaction with DNA. Acts by binding directly to the C-terminal domain of GyrB, which probably disrupts DNA binding by the gyrase.</text>
</comment>